<evidence type="ECO:0000313" key="3">
    <source>
        <dbReference type="Proteomes" id="UP001177769"/>
    </source>
</evidence>
<dbReference type="InterPro" id="IPR058063">
    <property type="entry name" value="FFLEE_fam"/>
</dbReference>
<reference evidence="2" key="1">
    <citation type="submission" date="2023-01" db="EMBL/GenBank/DDBJ databases">
        <title>Whole genome sequence of Paucibacter sp. S2-9 isolated from pond sediment.</title>
        <authorList>
            <person name="Jung J.Y."/>
        </authorList>
    </citation>
    <scope>NUCLEOTIDE SEQUENCE</scope>
    <source>
        <strain evidence="2">S2-9</strain>
    </source>
</reference>
<gene>
    <name evidence="2" type="ORF">PFX98_04095</name>
</gene>
<dbReference type="NCBIfam" id="NF047641">
    <property type="entry name" value="FFLEE_fam"/>
    <property type="match status" value="1"/>
</dbReference>
<dbReference type="RefSeq" id="WP_285233906.1">
    <property type="nucleotide sequence ID" value="NZ_CP116346.1"/>
</dbReference>
<organism evidence="2 3">
    <name type="scientific">Paucibacter sediminis</name>
    <dbReference type="NCBI Taxonomy" id="3019553"/>
    <lineage>
        <taxon>Bacteria</taxon>
        <taxon>Pseudomonadati</taxon>
        <taxon>Pseudomonadota</taxon>
        <taxon>Betaproteobacteria</taxon>
        <taxon>Burkholderiales</taxon>
        <taxon>Sphaerotilaceae</taxon>
        <taxon>Roseateles</taxon>
    </lineage>
</organism>
<dbReference type="KEGG" id="pais:PFX98_04095"/>
<feature type="domain" description="DUF8198" evidence="1">
    <location>
        <begin position="16"/>
        <end position="222"/>
    </location>
</feature>
<dbReference type="Proteomes" id="UP001177769">
    <property type="component" value="Chromosome"/>
</dbReference>
<dbReference type="Pfam" id="PF26621">
    <property type="entry name" value="DUF8198"/>
    <property type="match status" value="1"/>
</dbReference>
<proteinExistence type="predicted"/>
<accession>A0AA95NEK8</accession>
<evidence type="ECO:0000313" key="2">
    <source>
        <dbReference type="EMBL" id="WIT12805.1"/>
    </source>
</evidence>
<evidence type="ECO:0000259" key="1">
    <source>
        <dbReference type="Pfam" id="PF26621"/>
    </source>
</evidence>
<protein>
    <recommendedName>
        <fullName evidence="1">DUF8198 domain-containing protein</fullName>
    </recommendedName>
</protein>
<keyword evidence="3" id="KW-1185">Reference proteome</keyword>
<sequence>MQAEILGFLQQVEAERRRRAADPALEARVQAVKSYQQARFSRSYADLLASTRYAGAARFFLEELYGPGDFSERDAQFARVVPALTRLFPAEVVKTVRLLAELHAISEQLDSAMAGQLAVPQLSAQGYVRAWQAVAQPRYRQQQIDLTMAIGAALDGYTRKPLLRQALRMMRGPASAAGLSALQHFLETGFDTFKAMKGSGEFLACVREREEAFARALFAADAGALELSRPACPTGDDPLGQLP</sequence>
<dbReference type="EMBL" id="CP116346">
    <property type="protein sequence ID" value="WIT12805.1"/>
    <property type="molecule type" value="Genomic_DNA"/>
</dbReference>
<name>A0AA95NEK8_9BURK</name>
<dbReference type="AlphaFoldDB" id="A0AA95NEK8"/>
<dbReference type="InterPro" id="IPR058511">
    <property type="entry name" value="DUF8198"/>
</dbReference>